<reference evidence="4" key="1">
    <citation type="submission" date="2019-03" db="EMBL/GenBank/DDBJ databases">
        <title>Afifella sp. nov., isolated from activated sludge.</title>
        <authorList>
            <person name="Li Q."/>
            <person name="Liu Y."/>
        </authorList>
    </citation>
    <scope>NUCLEOTIDE SEQUENCE</scope>
    <source>
        <strain evidence="4">L72</strain>
    </source>
</reference>
<evidence type="ECO:0000256" key="2">
    <source>
        <dbReference type="ARBA" id="ARBA00023002"/>
    </source>
</evidence>
<dbReference type="PANTHER" id="PTHR43669">
    <property type="entry name" value="5-KETO-D-GLUCONATE 5-REDUCTASE"/>
    <property type="match status" value="1"/>
</dbReference>
<dbReference type="InterPro" id="IPR002347">
    <property type="entry name" value="SDR_fam"/>
</dbReference>
<evidence type="ECO:0000313" key="5">
    <source>
        <dbReference type="Proteomes" id="UP000773614"/>
    </source>
</evidence>
<dbReference type="Pfam" id="PF00106">
    <property type="entry name" value="adh_short"/>
    <property type="match status" value="1"/>
</dbReference>
<dbReference type="PRINTS" id="PR00081">
    <property type="entry name" value="GDHRDH"/>
</dbReference>
<protein>
    <submittedName>
        <fullName evidence="4">SDR family oxidoreductase</fullName>
    </submittedName>
</protein>
<gene>
    <name evidence="4" type="ORF">E4O86_02280</name>
</gene>
<evidence type="ECO:0000256" key="3">
    <source>
        <dbReference type="RuleBase" id="RU000363"/>
    </source>
</evidence>
<dbReference type="AlphaFoldDB" id="A0A964WS34"/>
<keyword evidence="2" id="KW-0560">Oxidoreductase</keyword>
<proteinExistence type="inferred from homology"/>
<accession>A0A964WS34</accession>
<name>A0A964WS34_9HYPH</name>
<comment type="caution">
    <text evidence="4">The sequence shown here is derived from an EMBL/GenBank/DDBJ whole genome shotgun (WGS) entry which is preliminary data.</text>
</comment>
<dbReference type="Gene3D" id="3.40.50.720">
    <property type="entry name" value="NAD(P)-binding Rossmann-like Domain"/>
    <property type="match status" value="1"/>
</dbReference>
<organism evidence="4 5">
    <name type="scientific">Propylenella binzhouense</name>
    <dbReference type="NCBI Taxonomy" id="2555902"/>
    <lineage>
        <taxon>Bacteria</taxon>
        <taxon>Pseudomonadati</taxon>
        <taxon>Pseudomonadota</taxon>
        <taxon>Alphaproteobacteria</taxon>
        <taxon>Hyphomicrobiales</taxon>
        <taxon>Propylenellaceae</taxon>
        <taxon>Propylenella</taxon>
    </lineage>
</organism>
<dbReference type="PRINTS" id="PR00080">
    <property type="entry name" value="SDRFAMILY"/>
</dbReference>
<comment type="similarity">
    <text evidence="1 3">Belongs to the short-chain dehydrogenases/reductases (SDR) family.</text>
</comment>
<dbReference type="GO" id="GO:0016491">
    <property type="term" value="F:oxidoreductase activity"/>
    <property type="evidence" value="ECO:0007669"/>
    <property type="project" value="UniProtKB-KW"/>
</dbReference>
<keyword evidence="5" id="KW-1185">Reference proteome</keyword>
<dbReference type="InterPro" id="IPR036291">
    <property type="entry name" value="NAD(P)-bd_dom_sf"/>
</dbReference>
<evidence type="ECO:0000313" key="4">
    <source>
        <dbReference type="EMBL" id="MYZ46549.1"/>
    </source>
</evidence>
<dbReference type="SUPFAM" id="SSF51735">
    <property type="entry name" value="NAD(P)-binding Rossmann-fold domains"/>
    <property type="match status" value="1"/>
</dbReference>
<dbReference type="PANTHER" id="PTHR43669:SF3">
    <property type="entry name" value="ALCOHOL DEHYDROGENASE, PUTATIVE (AFU_ORTHOLOGUE AFUA_3G03445)-RELATED"/>
    <property type="match status" value="1"/>
</dbReference>
<sequence>MAMGLLRSGYNVLLVDHDERGLEDAVQAASGLQGKAVAFVADLAEPSEASRTIEAGLEEFGTVECLVNNAALGAQLLSPDYLKVPPSFDNVSADLLIRFFHVNAIAPILLAQAAVKHMRTQGYGRIVNITTSLDTMLRRGLLPYGGTKASLEAHSAIMAKDLEGTGITVNVLIPGGASNTQMVTETMAPDRNVLIQPEVMVEPLLWLLGESSPPRNGLRVNAALWHRNTSAEKSGFAAAIGWEGFGSAAIMPAA</sequence>
<evidence type="ECO:0000256" key="1">
    <source>
        <dbReference type="ARBA" id="ARBA00006484"/>
    </source>
</evidence>
<dbReference type="CDD" id="cd05233">
    <property type="entry name" value="SDR_c"/>
    <property type="match status" value="1"/>
</dbReference>
<dbReference type="EMBL" id="SPKJ01000004">
    <property type="protein sequence ID" value="MYZ46549.1"/>
    <property type="molecule type" value="Genomic_DNA"/>
</dbReference>
<dbReference type="Proteomes" id="UP000773614">
    <property type="component" value="Unassembled WGS sequence"/>
</dbReference>